<dbReference type="Pfam" id="PF25962">
    <property type="entry name" value="TIL_OTOGL_Mucin"/>
    <property type="match status" value="1"/>
</dbReference>
<evidence type="ECO:0000256" key="2">
    <source>
        <dbReference type="ARBA" id="ARBA00023180"/>
    </source>
</evidence>
<dbReference type="PANTHER" id="PTHR11339:SF408">
    <property type="entry name" value="MUCIN-5B"/>
    <property type="match status" value="1"/>
</dbReference>
<dbReference type="SMART" id="SM00216">
    <property type="entry name" value="VWD"/>
    <property type="match status" value="1"/>
</dbReference>
<dbReference type="SUPFAM" id="SSF57567">
    <property type="entry name" value="Serine protease inhibitors"/>
    <property type="match status" value="1"/>
</dbReference>
<evidence type="ECO:0000256" key="3">
    <source>
        <dbReference type="SAM" id="SignalP"/>
    </source>
</evidence>
<dbReference type="SMART" id="SM00832">
    <property type="entry name" value="C8"/>
    <property type="match status" value="1"/>
</dbReference>
<dbReference type="InterPro" id="IPR001846">
    <property type="entry name" value="VWF_type-D"/>
</dbReference>
<evidence type="ECO:0000259" key="4">
    <source>
        <dbReference type="PROSITE" id="PS51233"/>
    </source>
</evidence>
<dbReference type="OrthoDB" id="160294at2759"/>
<organism evidence="5 6">
    <name type="scientific">Notothenia coriiceps</name>
    <name type="common">black rockcod</name>
    <dbReference type="NCBI Taxonomy" id="8208"/>
    <lineage>
        <taxon>Eukaryota</taxon>
        <taxon>Metazoa</taxon>
        <taxon>Chordata</taxon>
        <taxon>Craniata</taxon>
        <taxon>Vertebrata</taxon>
        <taxon>Euteleostomi</taxon>
        <taxon>Actinopterygii</taxon>
        <taxon>Neopterygii</taxon>
        <taxon>Teleostei</taxon>
        <taxon>Neoteleostei</taxon>
        <taxon>Acanthomorphata</taxon>
        <taxon>Eupercaria</taxon>
        <taxon>Perciformes</taxon>
        <taxon>Notothenioidei</taxon>
        <taxon>Nototheniidae</taxon>
        <taxon>Notothenia</taxon>
    </lineage>
</organism>
<dbReference type="InterPro" id="IPR058753">
    <property type="entry name" value="TIL_OTOGL_Mucin"/>
</dbReference>
<dbReference type="InterPro" id="IPR014853">
    <property type="entry name" value="VWF/SSPO/ZAN-like_Cys-rich_dom"/>
</dbReference>
<dbReference type="InterPro" id="IPR050780">
    <property type="entry name" value="Mucin_vWF_Thrombospondin_sf"/>
</dbReference>
<feature type="signal peptide" evidence="3">
    <location>
        <begin position="1"/>
        <end position="19"/>
    </location>
</feature>
<keyword evidence="5" id="KW-1185">Reference proteome</keyword>
<protein>
    <submittedName>
        <fullName evidence="6">Mucin-5AC-like</fullName>
    </submittedName>
</protein>
<keyword evidence="2" id="KW-0325">Glycoprotein</keyword>
<accession>A0A6I9N365</accession>
<dbReference type="Pfam" id="PF00094">
    <property type="entry name" value="VWD"/>
    <property type="match status" value="2"/>
</dbReference>
<dbReference type="AlphaFoldDB" id="A0A6I9N365"/>
<dbReference type="RefSeq" id="XP_010769958.1">
    <property type="nucleotide sequence ID" value="XM_010771656.1"/>
</dbReference>
<feature type="domain" description="VWFD" evidence="4">
    <location>
        <begin position="210"/>
        <end position="253"/>
    </location>
</feature>
<evidence type="ECO:0000256" key="1">
    <source>
        <dbReference type="ARBA" id="ARBA00023157"/>
    </source>
</evidence>
<dbReference type="InterPro" id="IPR036084">
    <property type="entry name" value="Ser_inhib-like_sf"/>
</dbReference>
<sequence length="480" mass="53232">MGTIGSWIIFLTLLVGSVSQIANTNKIGRVCTTWGRYHWKTFDGDFFQLASSCNHVLVFECKDSYKELNLQMRRTVIDDIPTISNIIMTLEGSVVELSNSSVIVDGKTVSLPHVTFGVSVMRTDFNIIVEAKQGIKVTWNLDDSLDIEIDEKYKNKICGLCGNFDGVPNDLMKNGTRLSVSDFADTHKVDGPTEHCEEPALTPVQSCDDKGQVCGMCGNYDGNSKNDFTTRSMEKVADVLQFANSWKVSSDCPNAKLVDDPCASNRYRAAWSQKQCSIIISVTFQSCHSKVDPGPYFDSCVRDSCACDSGGDCECLCTAVAAYAKACNEAGACVKWRTPKLCPVFCDYYNSPGECEWHYKPCGADCMKTCRNPSGNCSTLITALEGCYPQCPPAQPYFDEDTMKCVTWRQCGCYDDKGTHYSIGDKVPSTNCNTCCCNYITSKHDIGNHICRSIHITSNNIGDRYYIANKVYNYNFRSHS</sequence>
<feature type="domain" description="VWFD" evidence="4">
    <location>
        <begin position="29"/>
        <end position="197"/>
    </location>
</feature>
<dbReference type="GO" id="GO:0031012">
    <property type="term" value="C:extracellular matrix"/>
    <property type="evidence" value="ECO:0007669"/>
    <property type="project" value="TreeGrafter"/>
</dbReference>
<dbReference type="Pfam" id="PF08742">
    <property type="entry name" value="C8"/>
    <property type="match status" value="1"/>
</dbReference>
<name>A0A6I9N365_9TELE</name>
<dbReference type="GO" id="GO:0005615">
    <property type="term" value="C:extracellular space"/>
    <property type="evidence" value="ECO:0007669"/>
    <property type="project" value="TreeGrafter"/>
</dbReference>
<dbReference type="KEGG" id="ncc:104945925"/>
<keyword evidence="3" id="KW-0732">Signal</keyword>
<evidence type="ECO:0000313" key="5">
    <source>
        <dbReference type="Proteomes" id="UP000504611"/>
    </source>
</evidence>
<feature type="chain" id="PRO_5026945806" evidence="3">
    <location>
        <begin position="20"/>
        <end position="480"/>
    </location>
</feature>
<gene>
    <name evidence="6" type="primary">LOC104945925</name>
</gene>
<keyword evidence="1" id="KW-1015">Disulfide bond</keyword>
<proteinExistence type="predicted"/>
<reference evidence="6" key="1">
    <citation type="submission" date="2025-08" db="UniProtKB">
        <authorList>
            <consortium name="RefSeq"/>
        </authorList>
    </citation>
    <scope>IDENTIFICATION</scope>
    <source>
        <tissue evidence="6">Muscle</tissue>
    </source>
</reference>
<dbReference type="PANTHER" id="PTHR11339">
    <property type="entry name" value="EXTRACELLULAR MATRIX GLYCOPROTEIN RELATED"/>
    <property type="match status" value="1"/>
</dbReference>
<dbReference type="Proteomes" id="UP000504611">
    <property type="component" value="Unplaced"/>
</dbReference>
<evidence type="ECO:0000313" key="6">
    <source>
        <dbReference type="RefSeq" id="XP_010769958.1"/>
    </source>
</evidence>
<dbReference type="GeneID" id="104945925"/>
<dbReference type="PROSITE" id="PS51233">
    <property type="entry name" value="VWFD"/>
    <property type="match status" value="2"/>
</dbReference>